<proteinExistence type="predicted"/>
<feature type="transmembrane region" description="Helical" evidence="1">
    <location>
        <begin position="16"/>
        <end position="36"/>
    </location>
</feature>
<evidence type="ECO:0000313" key="2">
    <source>
        <dbReference type="EMBL" id="ORX34865.1"/>
    </source>
</evidence>
<keyword evidence="1" id="KW-0812">Transmembrane</keyword>
<dbReference type="Proteomes" id="UP000193218">
    <property type="component" value="Unassembled WGS sequence"/>
</dbReference>
<keyword evidence="1" id="KW-0472">Membrane</keyword>
<gene>
    <name evidence="2" type="ORF">BD324DRAFT_635401</name>
</gene>
<evidence type="ECO:0000256" key="1">
    <source>
        <dbReference type="SAM" id="Phobius"/>
    </source>
</evidence>
<comment type="caution">
    <text evidence="2">The sequence shown here is derived from an EMBL/GenBank/DDBJ whole genome shotgun (WGS) entry which is preliminary data.</text>
</comment>
<protein>
    <submittedName>
        <fullName evidence="2">Uncharacterized protein</fullName>
    </submittedName>
</protein>
<evidence type="ECO:0000313" key="3">
    <source>
        <dbReference type="Proteomes" id="UP000193218"/>
    </source>
</evidence>
<dbReference type="RefSeq" id="XP_021869107.1">
    <property type="nucleotide sequence ID" value="XM_022016808.1"/>
</dbReference>
<sequence>MINADTHDVEQMGRRLLKLLSTAGQMLCLACMVALFQHAARNHKIAKGSIVLLTQT</sequence>
<name>A0A1Y1UCS9_9TREE</name>
<reference evidence="2 3" key="1">
    <citation type="submission" date="2017-03" db="EMBL/GenBank/DDBJ databases">
        <title>Widespread Adenine N6-methylation of Active Genes in Fungi.</title>
        <authorList>
            <consortium name="DOE Joint Genome Institute"/>
            <person name="Mondo S.J."/>
            <person name="Dannebaum R.O."/>
            <person name="Kuo R.C."/>
            <person name="Louie K.B."/>
            <person name="Bewick A.J."/>
            <person name="Labutti K."/>
            <person name="Haridas S."/>
            <person name="Kuo A."/>
            <person name="Salamov A."/>
            <person name="Ahrendt S.R."/>
            <person name="Lau R."/>
            <person name="Bowen B.P."/>
            <person name="Lipzen A."/>
            <person name="Sullivan W."/>
            <person name="Andreopoulos W.B."/>
            <person name="Clum A."/>
            <person name="Lindquist E."/>
            <person name="Daum C."/>
            <person name="Northen T.R."/>
            <person name="Ramamoorthy G."/>
            <person name="Schmitz R.J."/>
            <person name="Gryganskyi A."/>
            <person name="Culley D."/>
            <person name="Magnuson J."/>
            <person name="James T.Y."/>
            <person name="O'Malley M.A."/>
            <person name="Stajich J.E."/>
            <person name="Spatafora J.W."/>
            <person name="Visel A."/>
            <person name="Grigoriev I.V."/>
        </authorList>
    </citation>
    <scope>NUCLEOTIDE SEQUENCE [LARGE SCALE GENOMIC DNA]</scope>
    <source>
        <strain evidence="2 3">NRRL Y-17943</strain>
    </source>
</reference>
<dbReference type="AlphaFoldDB" id="A0A1Y1UCS9"/>
<dbReference type="EMBL" id="NBSH01000013">
    <property type="protein sequence ID" value="ORX34865.1"/>
    <property type="molecule type" value="Genomic_DNA"/>
</dbReference>
<organism evidence="2 3">
    <name type="scientific">Kockovaella imperatae</name>
    <dbReference type="NCBI Taxonomy" id="4999"/>
    <lineage>
        <taxon>Eukaryota</taxon>
        <taxon>Fungi</taxon>
        <taxon>Dikarya</taxon>
        <taxon>Basidiomycota</taxon>
        <taxon>Agaricomycotina</taxon>
        <taxon>Tremellomycetes</taxon>
        <taxon>Tremellales</taxon>
        <taxon>Cuniculitremaceae</taxon>
        <taxon>Kockovaella</taxon>
    </lineage>
</organism>
<dbReference type="InParanoid" id="A0A1Y1UCS9"/>
<keyword evidence="1" id="KW-1133">Transmembrane helix</keyword>
<dbReference type="GeneID" id="33558617"/>
<accession>A0A1Y1UCS9</accession>
<keyword evidence="3" id="KW-1185">Reference proteome</keyword>